<evidence type="ECO:0000313" key="3">
    <source>
        <dbReference type="Proteomes" id="UP000265845"/>
    </source>
</evidence>
<name>A0A399RN67_9PROT</name>
<proteinExistence type="predicted"/>
<dbReference type="EMBL" id="QWGA01000003">
    <property type="protein sequence ID" value="RIJ31339.1"/>
    <property type="molecule type" value="Genomic_DNA"/>
</dbReference>
<evidence type="ECO:0000313" key="2">
    <source>
        <dbReference type="EMBL" id="RIJ31339.1"/>
    </source>
</evidence>
<evidence type="ECO:0000256" key="1">
    <source>
        <dbReference type="SAM" id="MobiDB-lite"/>
    </source>
</evidence>
<comment type="caution">
    <text evidence="2">The sequence shown here is derived from an EMBL/GenBank/DDBJ whole genome shotgun (WGS) entry which is preliminary data.</text>
</comment>
<dbReference type="Proteomes" id="UP000265845">
    <property type="component" value="Unassembled WGS sequence"/>
</dbReference>
<reference evidence="2 3" key="1">
    <citation type="submission" date="2018-08" db="EMBL/GenBank/DDBJ databases">
        <title>Henriciella mobilis sp. nov., isolated from seawater.</title>
        <authorList>
            <person name="Cheng H."/>
            <person name="Wu Y.-H."/>
            <person name="Xu X.-W."/>
            <person name="Guo L.-L."/>
        </authorList>
    </citation>
    <scope>NUCLEOTIDE SEQUENCE [LARGE SCALE GENOMIC DNA]</scope>
    <source>
        <strain evidence="2 3">CCUG67844</strain>
    </source>
</reference>
<feature type="compositionally biased region" description="Basic and acidic residues" evidence="1">
    <location>
        <begin position="50"/>
        <end position="60"/>
    </location>
</feature>
<accession>A0A399RN67</accession>
<feature type="compositionally biased region" description="Basic and acidic residues" evidence="1">
    <location>
        <begin position="7"/>
        <end position="31"/>
    </location>
</feature>
<keyword evidence="3" id="KW-1185">Reference proteome</keyword>
<organism evidence="2 3">
    <name type="scientific">Henriciella algicola</name>
    <dbReference type="NCBI Taxonomy" id="1608422"/>
    <lineage>
        <taxon>Bacteria</taxon>
        <taxon>Pseudomonadati</taxon>
        <taxon>Pseudomonadota</taxon>
        <taxon>Alphaproteobacteria</taxon>
        <taxon>Hyphomonadales</taxon>
        <taxon>Hyphomonadaceae</taxon>
        <taxon>Henriciella</taxon>
    </lineage>
</organism>
<gene>
    <name evidence="2" type="ORF">D1222_03510</name>
</gene>
<feature type="region of interest" description="Disordered" evidence="1">
    <location>
        <begin position="1"/>
        <end position="60"/>
    </location>
</feature>
<protein>
    <submittedName>
        <fullName evidence="2">Uncharacterized protein</fullName>
    </submittedName>
</protein>
<sequence>MEMFSEFSDKVMGENEPFEERRKSHRQEGRKFAHPPEPPPHYAKKNKKQRAADRFADFDW</sequence>
<dbReference type="AlphaFoldDB" id="A0A399RN67"/>